<feature type="domain" description="Cytochrome c" evidence="11">
    <location>
        <begin position="116"/>
        <end position="200"/>
    </location>
</feature>
<organism evidence="12 13">
    <name type="scientific">Pseudazoarcus pumilus</name>
    <dbReference type="NCBI Taxonomy" id="2067960"/>
    <lineage>
        <taxon>Bacteria</taxon>
        <taxon>Pseudomonadati</taxon>
        <taxon>Pseudomonadota</taxon>
        <taxon>Betaproteobacteria</taxon>
        <taxon>Rhodocyclales</taxon>
        <taxon>Zoogloeaceae</taxon>
        <taxon>Pseudazoarcus</taxon>
    </lineage>
</organism>
<comment type="PTM">
    <text evidence="8">Binds 2 heme c groups covalently per subunit.</text>
</comment>
<keyword evidence="10" id="KW-0732">Signal</keyword>
<accession>A0A2I6S893</accession>
<dbReference type="Pfam" id="PF13442">
    <property type="entry name" value="Cytochrome_CBB3"/>
    <property type="match status" value="1"/>
</dbReference>
<feature type="signal peptide" evidence="10">
    <location>
        <begin position="1"/>
        <end position="21"/>
    </location>
</feature>
<dbReference type="KEGG" id="atw:C0099_11305"/>
<feature type="binding site" description="axial binding residue" evidence="9">
    <location>
        <position position="83"/>
    </location>
    <ligand>
        <name>heme c</name>
        <dbReference type="ChEBI" id="CHEBI:61717"/>
        <label>1</label>
    </ligand>
    <ligandPart>
        <name>Fe</name>
        <dbReference type="ChEBI" id="CHEBI:18248"/>
    </ligandPart>
</feature>
<comment type="subcellular location">
    <subcellularLocation>
        <location evidence="1">Periplasm</location>
    </subcellularLocation>
</comment>
<dbReference type="AlphaFoldDB" id="A0A2I6S893"/>
<dbReference type="RefSeq" id="WP_102247511.1">
    <property type="nucleotide sequence ID" value="NZ_CP025682.1"/>
</dbReference>
<feature type="domain" description="Cytochrome c" evidence="11">
    <location>
        <begin position="27"/>
        <end position="106"/>
    </location>
</feature>
<dbReference type="InterPro" id="IPR024167">
    <property type="entry name" value="Cytochrome_c4-like"/>
</dbReference>
<dbReference type="GO" id="GO:0042597">
    <property type="term" value="C:periplasmic space"/>
    <property type="evidence" value="ECO:0007669"/>
    <property type="project" value="UniProtKB-SubCell"/>
</dbReference>
<dbReference type="PANTHER" id="PTHR33751:SF9">
    <property type="entry name" value="CYTOCHROME C4"/>
    <property type="match status" value="1"/>
</dbReference>
<feature type="binding site" description="axial binding residue" evidence="9">
    <location>
        <position position="44"/>
    </location>
    <ligand>
        <name>heme c</name>
        <dbReference type="ChEBI" id="CHEBI:61717"/>
        <label>1</label>
    </ligand>
    <ligandPart>
        <name>Fe</name>
        <dbReference type="ChEBI" id="CHEBI:18248"/>
    </ligandPart>
</feature>
<dbReference type="InterPro" id="IPR036909">
    <property type="entry name" value="Cyt_c-like_dom_sf"/>
</dbReference>
<dbReference type="InterPro" id="IPR009056">
    <property type="entry name" value="Cyt_c-like_dom"/>
</dbReference>
<protein>
    <submittedName>
        <fullName evidence="12">Cytochrome c, class I</fullName>
    </submittedName>
</protein>
<dbReference type="GO" id="GO:0005506">
    <property type="term" value="F:iron ion binding"/>
    <property type="evidence" value="ECO:0007669"/>
    <property type="project" value="InterPro"/>
</dbReference>
<evidence type="ECO:0000256" key="7">
    <source>
        <dbReference type="ARBA" id="ARBA00023004"/>
    </source>
</evidence>
<dbReference type="Gene3D" id="1.10.760.10">
    <property type="entry name" value="Cytochrome c-like domain"/>
    <property type="match status" value="2"/>
</dbReference>
<feature type="binding site" description="axial binding residue" evidence="9">
    <location>
        <position position="141"/>
    </location>
    <ligand>
        <name>heme c</name>
        <dbReference type="ChEBI" id="CHEBI:61717"/>
        <label>2</label>
    </ligand>
    <ligandPart>
        <name>Fe</name>
        <dbReference type="ChEBI" id="CHEBI:18248"/>
    </ligandPart>
</feature>
<dbReference type="SUPFAM" id="SSF46626">
    <property type="entry name" value="Cytochrome c"/>
    <property type="match status" value="2"/>
</dbReference>
<evidence type="ECO:0000256" key="4">
    <source>
        <dbReference type="ARBA" id="ARBA00022723"/>
    </source>
</evidence>
<keyword evidence="7 9" id="KW-0408">Iron</keyword>
<dbReference type="InterPro" id="IPR050597">
    <property type="entry name" value="Cytochrome_c_Oxidase_Subunit"/>
</dbReference>
<feature type="binding site" description="covalent" evidence="8">
    <location>
        <position position="43"/>
    </location>
    <ligand>
        <name>heme c</name>
        <dbReference type="ChEBI" id="CHEBI:61717"/>
        <label>1</label>
    </ligand>
</feature>
<sequence length="200" mass="21472">MVSKRIFTVVAACVVAGPVLAAEPPAVDLARAEAIHMDSCFMCHGPNGESSTKLFPRLAGQHYQYIVRQLEAFRSGARKSNMMEGVVGELSEQEMLALGVFFENKSTTGNVTDDAGLLEVGRFIYNRGNEYSGVPACASCHGEDGHGSAQMPRLASQIPRYIENRLKSFADGGDPVMQGIAGKLTELEIKAVAVYVSSLD</sequence>
<evidence type="ECO:0000313" key="13">
    <source>
        <dbReference type="Proteomes" id="UP000242205"/>
    </source>
</evidence>
<dbReference type="PROSITE" id="PS51007">
    <property type="entry name" value="CYTC"/>
    <property type="match status" value="2"/>
</dbReference>
<evidence type="ECO:0000256" key="10">
    <source>
        <dbReference type="SAM" id="SignalP"/>
    </source>
</evidence>
<dbReference type="PANTHER" id="PTHR33751">
    <property type="entry name" value="CBB3-TYPE CYTOCHROME C OXIDASE SUBUNIT FIXP"/>
    <property type="match status" value="1"/>
</dbReference>
<evidence type="ECO:0000313" key="12">
    <source>
        <dbReference type="EMBL" id="AUN95462.1"/>
    </source>
</evidence>
<evidence type="ECO:0000256" key="9">
    <source>
        <dbReference type="PIRSR" id="PIRSR000005-2"/>
    </source>
</evidence>
<evidence type="ECO:0000256" key="1">
    <source>
        <dbReference type="ARBA" id="ARBA00004418"/>
    </source>
</evidence>
<evidence type="ECO:0000256" key="8">
    <source>
        <dbReference type="PIRSR" id="PIRSR000005-1"/>
    </source>
</evidence>
<keyword evidence="2" id="KW-0813">Transport</keyword>
<gene>
    <name evidence="12" type="ORF">C0099_11305</name>
</gene>
<keyword evidence="5" id="KW-0574">Periplasm</keyword>
<dbReference type="Pfam" id="PF00034">
    <property type="entry name" value="Cytochrom_C"/>
    <property type="match status" value="1"/>
</dbReference>
<evidence type="ECO:0000256" key="5">
    <source>
        <dbReference type="ARBA" id="ARBA00022764"/>
    </source>
</evidence>
<evidence type="ECO:0000256" key="3">
    <source>
        <dbReference type="ARBA" id="ARBA00022617"/>
    </source>
</evidence>
<keyword evidence="3 8" id="KW-0349">Heme</keyword>
<keyword evidence="6" id="KW-0249">Electron transport</keyword>
<evidence type="ECO:0000256" key="6">
    <source>
        <dbReference type="ARBA" id="ARBA00022982"/>
    </source>
</evidence>
<dbReference type="GO" id="GO:0009055">
    <property type="term" value="F:electron transfer activity"/>
    <property type="evidence" value="ECO:0007669"/>
    <property type="project" value="InterPro"/>
</dbReference>
<keyword evidence="13" id="KW-1185">Reference proteome</keyword>
<name>A0A2I6S893_9RHOO</name>
<dbReference type="EMBL" id="CP025682">
    <property type="protein sequence ID" value="AUN95462.1"/>
    <property type="molecule type" value="Genomic_DNA"/>
</dbReference>
<dbReference type="PIRSF" id="PIRSF000005">
    <property type="entry name" value="Cytochrome_c4"/>
    <property type="match status" value="1"/>
</dbReference>
<dbReference type="OrthoDB" id="9773456at2"/>
<feature type="chain" id="PRO_5014351770" evidence="10">
    <location>
        <begin position="22"/>
        <end position="200"/>
    </location>
</feature>
<keyword evidence="4 9" id="KW-0479">Metal-binding</keyword>
<evidence type="ECO:0000259" key="11">
    <source>
        <dbReference type="PROSITE" id="PS51007"/>
    </source>
</evidence>
<feature type="binding site" description="covalent" evidence="8">
    <location>
        <position position="137"/>
    </location>
    <ligand>
        <name>heme c</name>
        <dbReference type="ChEBI" id="CHEBI:61717"/>
        <label>2</label>
    </ligand>
</feature>
<feature type="binding site" description="covalent" evidence="8">
    <location>
        <position position="140"/>
    </location>
    <ligand>
        <name>heme c</name>
        <dbReference type="ChEBI" id="CHEBI:61717"/>
        <label>2</label>
    </ligand>
</feature>
<feature type="binding site" description="axial binding residue" evidence="9">
    <location>
        <position position="177"/>
    </location>
    <ligand>
        <name>heme c</name>
        <dbReference type="ChEBI" id="CHEBI:61717"/>
        <label>2</label>
    </ligand>
    <ligandPart>
        <name>Fe</name>
        <dbReference type="ChEBI" id="CHEBI:18248"/>
    </ligandPart>
</feature>
<proteinExistence type="predicted"/>
<feature type="binding site" description="covalent" evidence="8">
    <location>
        <position position="40"/>
    </location>
    <ligand>
        <name>heme c</name>
        <dbReference type="ChEBI" id="CHEBI:61717"/>
        <label>1</label>
    </ligand>
</feature>
<reference evidence="12 13" key="1">
    <citation type="submission" date="2018-01" db="EMBL/GenBank/DDBJ databases">
        <authorList>
            <person name="Fu G.-Y."/>
        </authorList>
    </citation>
    <scope>NUCLEOTIDE SEQUENCE [LARGE SCALE GENOMIC DNA]</scope>
    <source>
        <strain evidence="12 13">SY39</strain>
    </source>
</reference>
<dbReference type="Proteomes" id="UP000242205">
    <property type="component" value="Chromosome"/>
</dbReference>
<evidence type="ECO:0000256" key="2">
    <source>
        <dbReference type="ARBA" id="ARBA00022448"/>
    </source>
</evidence>
<dbReference type="GO" id="GO:0020037">
    <property type="term" value="F:heme binding"/>
    <property type="evidence" value="ECO:0007669"/>
    <property type="project" value="InterPro"/>
</dbReference>